<name>A0AA91DNK2_VARPD</name>
<dbReference type="Gene3D" id="3.90.1200.10">
    <property type="match status" value="1"/>
</dbReference>
<organism evidence="2 3">
    <name type="scientific">Variovorax paradoxus</name>
    <dbReference type="NCBI Taxonomy" id="34073"/>
    <lineage>
        <taxon>Bacteria</taxon>
        <taxon>Pseudomonadati</taxon>
        <taxon>Pseudomonadota</taxon>
        <taxon>Betaproteobacteria</taxon>
        <taxon>Burkholderiales</taxon>
        <taxon>Comamonadaceae</taxon>
        <taxon>Variovorax</taxon>
    </lineage>
</organism>
<dbReference type="Gene3D" id="3.30.200.20">
    <property type="entry name" value="Phosphorylase Kinase, domain 1"/>
    <property type="match status" value="1"/>
</dbReference>
<dbReference type="AlphaFoldDB" id="A0AA91DNK2"/>
<dbReference type="InterPro" id="IPR011009">
    <property type="entry name" value="Kinase-like_dom_sf"/>
</dbReference>
<dbReference type="Proteomes" id="UP000077852">
    <property type="component" value="Unassembled WGS sequence"/>
</dbReference>
<dbReference type="SUPFAM" id="SSF56112">
    <property type="entry name" value="Protein kinase-like (PK-like)"/>
    <property type="match status" value="1"/>
</dbReference>
<feature type="domain" description="Aminoglycoside phosphotransferase" evidence="1">
    <location>
        <begin position="255"/>
        <end position="300"/>
    </location>
</feature>
<dbReference type="EMBL" id="LVHG01000045">
    <property type="protein sequence ID" value="OAK63422.1"/>
    <property type="molecule type" value="Genomic_DNA"/>
</dbReference>
<evidence type="ECO:0000313" key="3">
    <source>
        <dbReference type="Proteomes" id="UP000077852"/>
    </source>
</evidence>
<dbReference type="Pfam" id="PF01636">
    <property type="entry name" value="APH"/>
    <property type="match status" value="2"/>
</dbReference>
<sequence length="392" mass="43510">MTAPPTPAPLAPSPAEPILWTDPKRAEVFQGWLHGIASAQRLLPDTVRLASVDASFRRYFRIDTTDPAAPTRIVMDAPPDKENSDPFVKVAKLMAEAGVLAPTVLEWDRPHGFLLLDDLGRQTMLDVLDPARPDASRPLYDEAIDALIRWQLASKPGVLPPYDRALLERELALFPEWYIGRHRGIAVEGKLKERLERSFKLIVDSNLASPSVYVHRDFMPRNLMVNVAPTLGTGVSSLPPEGGLAASGRPGGGSGPRLGVLDFQDAVYGPITYDIASLMRDAFLSWDEEFVLDITIRYWFAARKAGLPVDEDFGAFYRAVEWMGLQRHLKVAGIFARITLRDGKPRYLADTPRFIAYIRATAGRYMELTPLVRVIDEIEGTSAITGFAYGRV</sequence>
<protein>
    <submittedName>
        <fullName evidence="2">Aminoglycoside phosphotransferase</fullName>
    </submittedName>
</protein>
<comment type="caution">
    <text evidence="2">The sequence shown here is derived from an EMBL/GenBank/DDBJ whole genome shotgun (WGS) entry which is preliminary data.</text>
</comment>
<evidence type="ECO:0000313" key="2">
    <source>
        <dbReference type="EMBL" id="OAK63422.1"/>
    </source>
</evidence>
<dbReference type="InterPro" id="IPR002575">
    <property type="entry name" value="Aminoglycoside_PTrfase"/>
</dbReference>
<gene>
    <name evidence="2" type="ORF">A3K87_16475</name>
</gene>
<proteinExistence type="predicted"/>
<accession>A0AA91DNK2</accession>
<reference evidence="2 3" key="1">
    <citation type="submission" date="2016-03" db="EMBL/GenBank/DDBJ databases">
        <title>Genome sequence of Variovorax paradoxus KB5.</title>
        <authorList>
            <person name="Jeong H."/>
            <person name="Hong C.E."/>
            <person name="Jo S.H."/>
            <person name="Park J.M."/>
        </authorList>
    </citation>
    <scope>NUCLEOTIDE SEQUENCE [LARGE SCALE GENOMIC DNA]</scope>
    <source>
        <strain evidence="2 3">KB5</strain>
    </source>
</reference>
<evidence type="ECO:0000259" key="1">
    <source>
        <dbReference type="Pfam" id="PF01636"/>
    </source>
</evidence>
<feature type="domain" description="Aminoglycoside phosphotransferase" evidence="1">
    <location>
        <begin position="47"/>
        <end position="235"/>
    </location>
</feature>
<dbReference type="RefSeq" id="WP_081268222.1">
    <property type="nucleotide sequence ID" value="NZ_LVHG01000045.1"/>
</dbReference>